<dbReference type="InterPro" id="IPR002401">
    <property type="entry name" value="Cyt_P450_E_grp-I"/>
</dbReference>
<evidence type="ECO:0000256" key="3">
    <source>
        <dbReference type="ARBA" id="ARBA00022723"/>
    </source>
</evidence>
<comment type="cofactor">
    <cofactor evidence="1 5">
        <name>heme</name>
        <dbReference type="ChEBI" id="CHEBI:30413"/>
    </cofactor>
</comment>
<dbReference type="Gene3D" id="1.10.630.10">
    <property type="entry name" value="Cytochrome P450"/>
    <property type="match status" value="1"/>
</dbReference>
<dbReference type="GO" id="GO:0005506">
    <property type="term" value="F:iron ion binding"/>
    <property type="evidence" value="ECO:0007669"/>
    <property type="project" value="InterPro"/>
</dbReference>
<evidence type="ECO:0000256" key="6">
    <source>
        <dbReference type="RuleBase" id="RU000461"/>
    </source>
</evidence>
<sequence length="513" mass="58392">MSIFSITVTQLGSLFVLLVSLKVLWEYFFSPLKEFPGPFAAKVTDAWRASLTASGNIDTITRGWHRKWGQAVRIGPNTISLSDTNLIKLVYASTSKAAWKKSKMYRVNDVVVNGHRISNIFNTQDEAFHSKYTKPIGGFWTLSRILELEPLMDETIHKFVSRLGNKFADNPKMVCMMDDWLTYFAWDFAANATFGRHYGFIDEEKDVQGMIKESTGGLCYFAPVSQMPWLDNWLDKNPIYRLGPKPLVNGFLYTVKILADYQKGLVEGTIARTEVKTFIEKYNGLKDVYPDIADNNQVVNWLMLNVLAGGDSTAGALRPVVYYLAKYPESQRRLQAELSEANLSLPAPWKEVNKLPYLDAVIREASRMSPAVGLMFEREAPSTGFQLPDGRFIPGGTVVGINPAVVTRDTDIFGAEIDDFVPERWLKKPDEDAGRFVHRRRRMEETTDFMFGAGSRVCMGKHFAKAEMYKLMATLYSMFYIQFSDPKGEWKCFNAWFMYQSNMPMVITRLGED</sequence>
<dbReference type="GeneID" id="28856033"/>
<keyword evidence="3 5" id="KW-0479">Metal-binding</keyword>
<dbReference type="Proteomes" id="UP000078397">
    <property type="component" value="Unassembled WGS sequence"/>
</dbReference>
<dbReference type="InterPro" id="IPR001128">
    <property type="entry name" value="Cyt_P450"/>
</dbReference>
<dbReference type="GO" id="GO:0004497">
    <property type="term" value="F:monooxygenase activity"/>
    <property type="evidence" value="ECO:0007669"/>
    <property type="project" value="UniProtKB-KW"/>
</dbReference>
<keyword evidence="6" id="KW-0560">Oxidoreductase</keyword>
<protein>
    <submittedName>
        <fullName evidence="7">Benzoate 4-monooxygenase cytochrome P450</fullName>
    </submittedName>
</protein>
<dbReference type="CDD" id="cd11060">
    <property type="entry name" value="CYP57A1-like"/>
    <property type="match status" value="1"/>
</dbReference>
<evidence type="ECO:0000256" key="4">
    <source>
        <dbReference type="ARBA" id="ARBA00023004"/>
    </source>
</evidence>
<dbReference type="STRING" id="1380566.A0A179FK37"/>
<dbReference type="PANTHER" id="PTHR24305:SF180">
    <property type="entry name" value="P450, PUTATIVE (EUROFUNG)-RELATED"/>
    <property type="match status" value="1"/>
</dbReference>
<dbReference type="EMBL" id="LSBJ02000004">
    <property type="protein sequence ID" value="OAQ65976.1"/>
    <property type="molecule type" value="Genomic_DNA"/>
</dbReference>
<proteinExistence type="inferred from homology"/>
<reference evidence="7 8" key="1">
    <citation type="journal article" date="2016" name="PLoS Pathog.">
        <title>Biosynthesis of antibiotic leucinostatins in bio-control fungus Purpureocillium lilacinum and their inhibition on phytophthora revealed by genome mining.</title>
        <authorList>
            <person name="Wang G."/>
            <person name="Liu Z."/>
            <person name="Lin R."/>
            <person name="Li E."/>
            <person name="Mao Z."/>
            <person name="Ling J."/>
            <person name="Yang Y."/>
            <person name="Yin W.B."/>
            <person name="Xie B."/>
        </authorList>
    </citation>
    <scope>NUCLEOTIDE SEQUENCE [LARGE SCALE GENOMIC DNA]</scope>
    <source>
        <strain evidence="7">170</strain>
    </source>
</reference>
<evidence type="ECO:0000313" key="7">
    <source>
        <dbReference type="EMBL" id="OAQ65976.1"/>
    </source>
</evidence>
<dbReference type="InterPro" id="IPR036396">
    <property type="entry name" value="Cyt_P450_sf"/>
</dbReference>
<dbReference type="KEGG" id="pchm:VFPPC_14270"/>
<keyword evidence="4 5" id="KW-0408">Iron</keyword>
<accession>A0A179FK37</accession>
<evidence type="ECO:0000256" key="2">
    <source>
        <dbReference type="ARBA" id="ARBA00022617"/>
    </source>
</evidence>
<evidence type="ECO:0000256" key="5">
    <source>
        <dbReference type="PIRSR" id="PIRSR602401-1"/>
    </source>
</evidence>
<keyword evidence="6" id="KW-0503">Monooxygenase</keyword>
<dbReference type="PRINTS" id="PR00463">
    <property type="entry name" value="EP450I"/>
</dbReference>
<dbReference type="GO" id="GO:0016705">
    <property type="term" value="F:oxidoreductase activity, acting on paired donors, with incorporation or reduction of molecular oxygen"/>
    <property type="evidence" value="ECO:0007669"/>
    <property type="project" value="InterPro"/>
</dbReference>
<keyword evidence="2 5" id="KW-0349">Heme</keyword>
<dbReference type="PRINTS" id="PR00385">
    <property type="entry name" value="P450"/>
</dbReference>
<dbReference type="InterPro" id="IPR017972">
    <property type="entry name" value="Cyt_P450_CS"/>
</dbReference>
<comment type="similarity">
    <text evidence="6">Belongs to the cytochrome P450 family.</text>
</comment>
<dbReference type="PANTHER" id="PTHR24305">
    <property type="entry name" value="CYTOCHROME P450"/>
    <property type="match status" value="1"/>
</dbReference>
<comment type="caution">
    <text evidence="7">The sequence shown here is derived from an EMBL/GenBank/DDBJ whole genome shotgun (WGS) entry which is preliminary data.</text>
</comment>
<evidence type="ECO:0000313" key="8">
    <source>
        <dbReference type="Proteomes" id="UP000078397"/>
    </source>
</evidence>
<dbReference type="Pfam" id="PF00067">
    <property type="entry name" value="p450"/>
    <property type="match status" value="1"/>
</dbReference>
<organism evidence="7 8">
    <name type="scientific">Pochonia chlamydosporia 170</name>
    <dbReference type="NCBI Taxonomy" id="1380566"/>
    <lineage>
        <taxon>Eukaryota</taxon>
        <taxon>Fungi</taxon>
        <taxon>Dikarya</taxon>
        <taxon>Ascomycota</taxon>
        <taxon>Pezizomycotina</taxon>
        <taxon>Sordariomycetes</taxon>
        <taxon>Hypocreomycetidae</taxon>
        <taxon>Hypocreales</taxon>
        <taxon>Clavicipitaceae</taxon>
        <taxon>Pochonia</taxon>
    </lineage>
</organism>
<dbReference type="GO" id="GO:0020037">
    <property type="term" value="F:heme binding"/>
    <property type="evidence" value="ECO:0007669"/>
    <property type="project" value="InterPro"/>
</dbReference>
<dbReference type="RefSeq" id="XP_018143063.1">
    <property type="nucleotide sequence ID" value="XM_018292039.1"/>
</dbReference>
<dbReference type="OrthoDB" id="3934656at2759"/>
<keyword evidence="8" id="KW-1185">Reference proteome</keyword>
<dbReference type="PROSITE" id="PS00086">
    <property type="entry name" value="CYTOCHROME_P450"/>
    <property type="match status" value="1"/>
</dbReference>
<evidence type="ECO:0000256" key="1">
    <source>
        <dbReference type="ARBA" id="ARBA00001971"/>
    </source>
</evidence>
<name>A0A179FK37_METCM</name>
<gene>
    <name evidence="7" type="ORF">VFPPC_14270</name>
</gene>
<feature type="binding site" description="axial binding residue" evidence="5">
    <location>
        <position position="458"/>
    </location>
    <ligand>
        <name>heme</name>
        <dbReference type="ChEBI" id="CHEBI:30413"/>
    </ligand>
    <ligandPart>
        <name>Fe</name>
        <dbReference type="ChEBI" id="CHEBI:18248"/>
    </ligandPart>
</feature>
<dbReference type="AlphaFoldDB" id="A0A179FK37"/>
<dbReference type="SUPFAM" id="SSF48264">
    <property type="entry name" value="Cytochrome P450"/>
    <property type="match status" value="1"/>
</dbReference>
<dbReference type="InterPro" id="IPR050121">
    <property type="entry name" value="Cytochrome_P450_monoxygenase"/>
</dbReference>